<protein>
    <submittedName>
        <fullName evidence="1">Uncharacterized protein</fullName>
    </submittedName>
</protein>
<name>A0A8S9QW57_BRACR</name>
<accession>A0A8S9QW57</accession>
<gene>
    <name evidence="1" type="ORF">F2Q69_00010879</name>
</gene>
<dbReference type="Proteomes" id="UP000712600">
    <property type="component" value="Unassembled WGS sequence"/>
</dbReference>
<organism evidence="1 2">
    <name type="scientific">Brassica cretica</name>
    <name type="common">Mustard</name>
    <dbReference type="NCBI Taxonomy" id="69181"/>
    <lineage>
        <taxon>Eukaryota</taxon>
        <taxon>Viridiplantae</taxon>
        <taxon>Streptophyta</taxon>
        <taxon>Embryophyta</taxon>
        <taxon>Tracheophyta</taxon>
        <taxon>Spermatophyta</taxon>
        <taxon>Magnoliopsida</taxon>
        <taxon>eudicotyledons</taxon>
        <taxon>Gunneridae</taxon>
        <taxon>Pentapetalae</taxon>
        <taxon>rosids</taxon>
        <taxon>malvids</taxon>
        <taxon>Brassicales</taxon>
        <taxon>Brassicaceae</taxon>
        <taxon>Brassiceae</taxon>
        <taxon>Brassica</taxon>
    </lineage>
</organism>
<sequence>MSFLPRCSSSIGEHAFVISHHRRDGVVREFRRRRLHTASSSFCQHQLLHVSIPQPLHLWVVLSAFAVVSFKP</sequence>
<reference evidence="1" key="1">
    <citation type="submission" date="2019-12" db="EMBL/GenBank/DDBJ databases">
        <title>Genome sequencing and annotation of Brassica cretica.</title>
        <authorList>
            <person name="Studholme D.J."/>
            <person name="Sarris P."/>
        </authorList>
    </citation>
    <scope>NUCLEOTIDE SEQUENCE</scope>
    <source>
        <strain evidence="1">PFS-109/04</strain>
        <tissue evidence="1">Leaf</tissue>
    </source>
</reference>
<dbReference type="AlphaFoldDB" id="A0A8S9QW57"/>
<evidence type="ECO:0000313" key="1">
    <source>
        <dbReference type="EMBL" id="KAF3558052.1"/>
    </source>
</evidence>
<proteinExistence type="predicted"/>
<dbReference type="EMBL" id="QGKX02000996">
    <property type="protein sequence ID" value="KAF3558052.1"/>
    <property type="molecule type" value="Genomic_DNA"/>
</dbReference>
<comment type="caution">
    <text evidence="1">The sequence shown here is derived from an EMBL/GenBank/DDBJ whole genome shotgun (WGS) entry which is preliminary data.</text>
</comment>
<evidence type="ECO:0000313" key="2">
    <source>
        <dbReference type="Proteomes" id="UP000712600"/>
    </source>
</evidence>